<protein>
    <submittedName>
        <fullName evidence="2">Uncharacterized protein</fullName>
    </submittedName>
</protein>
<feature type="compositionally biased region" description="Low complexity" evidence="1">
    <location>
        <begin position="60"/>
        <end position="76"/>
    </location>
</feature>
<feature type="non-terminal residue" evidence="2">
    <location>
        <position position="1"/>
    </location>
</feature>
<feature type="compositionally biased region" description="Basic and acidic residues" evidence="1">
    <location>
        <begin position="47"/>
        <end position="57"/>
    </location>
</feature>
<dbReference type="Proteomes" id="UP001189429">
    <property type="component" value="Unassembled WGS sequence"/>
</dbReference>
<proteinExistence type="predicted"/>
<sequence>RNEMVVVFAQTAVFNRVLPFMGNRFLDLAGQRWASIPLPAGASAAAGKERSATRRPEPGPCARRGAAGGPPRAAAPRVHLAPGRGRAAHPAVLPGVGVVLPRARPGAAMQATLPVASVLLCCTYCVSRLLHYCRTPAGVVLDPGRHDPGDHVQRVRSRSAGILVIRRPGGIAGHHDLHFGSDGVRHDGLPHAPRVHHPPALGLQRRRVTGHHRARVRDAAAAGARRHRVRHLLGSRRRRHRMVQVALRALVPRAVPAGVAPASTSVPFVQAGPARRLLDRRVRPCQRPPGADKHLTCAL</sequence>
<evidence type="ECO:0000313" key="2">
    <source>
        <dbReference type="EMBL" id="CAK0796099.1"/>
    </source>
</evidence>
<evidence type="ECO:0000313" key="3">
    <source>
        <dbReference type="Proteomes" id="UP001189429"/>
    </source>
</evidence>
<reference evidence="2" key="1">
    <citation type="submission" date="2023-10" db="EMBL/GenBank/DDBJ databases">
        <authorList>
            <person name="Chen Y."/>
            <person name="Shah S."/>
            <person name="Dougan E. K."/>
            <person name="Thang M."/>
            <person name="Chan C."/>
        </authorList>
    </citation>
    <scope>NUCLEOTIDE SEQUENCE [LARGE SCALE GENOMIC DNA]</scope>
</reference>
<gene>
    <name evidence="2" type="ORF">PCOR1329_LOCUS5568</name>
</gene>
<dbReference type="EMBL" id="CAUYUJ010001470">
    <property type="protein sequence ID" value="CAK0796099.1"/>
    <property type="molecule type" value="Genomic_DNA"/>
</dbReference>
<feature type="region of interest" description="Disordered" evidence="1">
    <location>
        <begin position="44"/>
        <end position="76"/>
    </location>
</feature>
<evidence type="ECO:0000256" key="1">
    <source>
        <dbReference type="SAM" id="MobiDB-lite"/>
    </source>
</evidence>
<accession>A0ABN9PZN0</accession>
<comment type="caution">
    <text evidence="2">The sequence shown here is derived from an EMBL/GenBank/DDBJ whole genome shotgun (WGS) entry which is preliminary data.</text>
</comment>
<name>A0ABN9PZN0_9DINO</name>
<keyword evidence="3" id="KW-1185">Reference proteome</keyword>
<organism evidence="2 3">
    <name type="scientific">Prorocentrum cordatum</name>
    <dbReference type="NCBI Taxonomy" id="2364126"/>
    <lineage>
        <taxon>Eukaryota</taxon>
        <taxon>Sar</taxon>
        <taxon>Alveolata</taxon>
        <taxon>Dinophyceae</taxon>
        <taxon>Prorocentrales</taxon>
        <taxon>Prorocentraceae</taxon>
        <taxon>Prorocentrum</taxon>
    </lineage>
</organism>